<accession>A0A4P9US98</accession>
<dbReference type="SMART" id="SM00267">
    <property type="entry name" value="GGDEF"/>
    <property type="match status" value="1"/>
</dbReference>
<dbReference type="Gene3D" id="3.30.70.270">
    <property type="match status" value="1"/>
</dbReference>
<dbReference type="InterPro" id="IPR052155">
    <property type="entry name" value="Biofilm_reg_signaling"/>
</dbReference>
<dbReference type="SMART" id="SM00091">
    <property type="entry name" value="PAS"/>
    <property type="match status" value="2"/>
</dbReference>
<dbReference type="InterPro" id="IPR001633">
    <property type="entry name" value="EAL_dom"/>
</dbReference>
<sequence>MDTLPPLIQAHMTEIYLVYGMAFLFLAAAIYLQPKDNSVLPFSTILVWLARFGMLHGIRELQCAWELIDESLQTNSLVGNLLNLASFYALFEFSRRFWLLLTCNSENNRRRLKYIRLFPVVSLLIAGITAALSQNYAAIFDSGIRYLLGFPGAASAGIAFLVYEYRNRPYLSTLKLNFAMLLAGYSLAFYSLFTGLVVNAPWFATPSLADARIFSETTGIPIEALRTLCALALATATGIMLYRVNVEKHRREFQASAQLADLNARLETTIAARTAQLERANEKLQQEVEERRHIEESLRQSQENLNRAQSVAHIGSWYLNQADNGLEWSPETYRIFGVPPGMPLTYEEFLERVHEEDRAFVDRAWQAALKGAEYNIEHRALIDGKVKWLRERAELEFDRQRKMIGAVGTVQDITELKQAELALQQSFEDLSRAEQKQRELRIVAEAEQGRMAALLSAMSIGILFEDKAGAIEYVNLAFRRMWAIEDDLDPVGKSTQFVLENSTHRFARPDHASKYVLKVLDTHEISERFELDLYDGRILTQVSYPVTDTEGRILGRLWIYEDITHERQTAQQLLYLAEHDALTGLYNRHRFQEQLDHMIAMARRNHDKFALIYFDLDEFKYINDNFGHRAGDTVLVRIAGEISVVLREVEIFARLGGDEFAILSYLHPQNDITVLPNRINQAVASIPFRFRGTNIRLTTSVGLAFFPEHGETVEDLVAHADTAMYQAKANGKNTWAVYDPKRDNSGAAMERMSWRQRIEQALRQDLLELHFQGIYRVDNGQLCHFEVLVRMRDPQHPEQLVMPGQFIPIAENSGQILEIDRWVLRSSIALLSENSILPSLAVNISGRSFDDPELPQFIRACLEENRVDANRLIIELTETAAVSDIRDAQRFIEGIRQAGCTVCLDDFGSGFSTFAYLKYLEVDILKIDGMFIRDLPNNRENQIFVKAMVGIAKGMHKTVLAEFVEDAATLQMLKELGIDLAQGYHLGRPSADYGKFIENREA</sequence>
<organism evidence="7 8">
    <name type="scientific">Methylotuvimicrobium buryatense</name>
    <name type="common">Methylomicrobium buryatense</name>
    <dbReference type="NCBI Taxonomy" id="95641"/>
    <lineage>
        <taxon>Bacteria</taxon>
        <taxon>Pseudomonadati</taxon>
        <taxon>Pseudomonadota</taxon>
        <taxon>Gammaproteobacteria</taxon>
        <taxon>Methylococcales</taxon>
        <taxon>Methylococcaceae</taxon>
        <taxon>Methylotuvimicrobium</taxon>
    </lineage>
</organism>
<dbReference type="SMART" id="SM00052">
    <property type="entry name" value="EAL"/>
    <property type="match status" value="1"/>
</dbReference>
<dbReference type="PROSITE" id="PS50883">
    <property type="entry name" value="EAL"/>
    <property type="match status" value="1"/>
</dbReference>
<dbReference type="Pfam" id="PF00563">
    <property type="entry name" value="EAL"/>
    <property type="match status" value="1"/>
</dbReference>
<evidence type="ECO:0000256" key="2">
    <source>
        <dbReference type="SAM" id="Coils"/>
    </source>
</evidence>
<dbReference type="InterPro" id="IPR000014">
    <property type="entry name" value="PAS"/>
</dbReference>
<dbReference type="InterPro" id="IPR000700">
    <property type="entry name" value="PAS-assoc_C"/>
</dbReference>
<dbReference type="InterPro" id="IPR035919">
    <property type="entry name" value="EAL_sf"/>
</dbReference>
<feature type="coiled-coil region" evidence="2">
    <location>
        <begin position="263"/>
        <end position="311"/>
    </location>
</feature>
<dbReference type="PROSITE" id="PS50113">
    <property type="entry name" value="PAC"/>
    <property type="match status" value="2"/>
</dbReference>
<keyword evidence="8" id="KW-1185">Reference proteome</keyword>
<feature type="transmembrane region" description="Helical" evidence="3">
    <location>
        <begin position="15"/>
        <end position="32"/>
    </location>
</feature>
<feature type="domain" description="PAC" evidence="4">
    <location>
        <begin position="523"/>
        <end position="575"/>
    </location>
</feature>
<proteinExistence type="predicted"/>
<dbReference type="Pfam" id="PF00990">
    <property type="entry name" value="GGDEF"/>
    <property type="match status" value="1"/>
</dbReference>
<dbReference type="InterPro" id="IPR000160">
    <property type="entry name" value="GGDEF_dom"/>
</dbReference>
<dbReference type="Proteomes" id="UP000305881">
    <property type="component" value="Chromosome"/>
</dbReference>
<dbReference type="InterPro" id="IPR035965">
    <property type="entry name" value="PAS-like_dom_sf"/>
</dbReference>
<dbReference type="InterPro" id="IPR029787">
    <property type="entry name" value="Nucleotide_cyclase"/>
</dbReference>
<evidence type="ECO:0000256" key="1">
    <source>
        <dbReference type="ARBA" id="ARBA00001946"/>
    </source>
</evidence>
<dbReference type="InterPro" id="IPR043128">
    <property type="entry name" value="Rev_trsase/Diguanyl_cyclase"/>
</dbReference>
<feature type="domain" description="PAC" evidence="4">
    <location>
        <begin position="370"/>
        <end position="425"/>
    </location>
</feature>
<dbReference type="AlphaFoldDB" id="A0A4P9US98"/>
<keyword evidence="2" id="KW-0175">Coiled coil</keyword>
<evidence type="ECO:0000259" key="6">
    <source>
        <dbReference type="PROSITE" id="PS50887"/>
    </source>
</evidence>
<evidence type="ECO:0000256" key="3">
    <source>
        <dbReference type="SAM" id="Phobius"/>
    </source>
</evidence>
<dbReference type="NCBIfam" id="TIGR00229">
    <property type="entry name" value="sensory_box"/>
    <property type="match status" value="1"/>
</dbReference>
<name>A0A4P9US98_METBY</name>
<dbReference type="InterPro" id="IPR013655">
    <property type="entry name" value="PAS_fold_3"/>
</dbReference>
<dbReference type="RefSeq" id="WP_017841716.1">
    <property type="nucleotide sequence ID" value="NZ_CP035467.1"/>
</dbReference>
<dbReference type="CDD" id="cd00130">
    <property type="entry name" value="PAS"/>
    <property type="match status" value="1"/>
</dbReference>
<dbReference type="SUPFAM" id="SSF55073">
    <property type="entry name" value="Nucleotide cyclase"/>
    <property type="match status" value="1"/>
</dbReference>
<protein>
    <submittedName>
        <fullName evidence="7">EAL domain-containing protein</fullName>
    </submittedName>
</protein>
<evidence type="ECO:0000313" key="7">
    <source>
        <dbReference type="EMBL" id="QCW84394.1"/>
    </source>
</evidence>
<feature type="transmembrane region" description="Helical" evidence="3">
    <location>
        <begin position="114"/>
        <end position="132"/>
    </location>
</feature>
<feature type="transmembrane region" description="Helical" evidence="3">
    <location>
        <begin position="177"/>
        <end position="204"/>
    </location>
</feature>
<dbReference type="GO" id="GO:0003824">
    <property type="term" value="F:catalytic activity"/>
    <property type="evidence" value="ECO:0007669"/>
    <property type="project" value="UniProtKB-ARBA"/>
</dbReference>
<dbReference type="Gene3D" id="2.10.70.100">
    <property type="match status" value="1"/>
</dbReference>
<dbReference type="NCBIfam" id="TIGR00254">
    <property type="entry name" value="GGDEF"/>
    <property type="match status" value="1"/>
</dbReference>
<dbReference type="EMBL" id="CP035467">
    <property type="protein sequence ID" value="QCW84394.1"/>
    <property type="molecule type" value="Genomic_DNA"/>
</dbReference>
<dbReference type="SUPFAM" id="SSF141868">
    <property type="entry name" value="EAL domain-like"/>
    <property type="match status" value="1"/>
</dbReference>
<comment type="cofactor">
    <cofactor evidence="1">
        <name>Mg(2+)</name>
        <dbReference type="ChEBI" id="CHEBI:18420"/>
    </cofactor>
</comment>
<dbReference type="Pfam" id="PF08447">
    <property type="entry name" value="PAS_3"/>
    <property type="match status" value="1"/>
</dbReference>
<dbReference type="InterPro" id="IPR013656">
    <property type="entry name" value="PAS_4"/>
</dbReference>
<keyword evidence="3" id="KW-1133">Transmembrane helix</keyword>
<dbReference type="STRING" id="675511.GCA_000341735_03272"/>
<dbReference type="Gene3D" id="3.20.20.450">
    <property type="entry name" value="EAL domain"/>
    <property type="match status" value="1"/>
</dbReference>
<feature type="domain" description="EAL" evidence="5">
    <location>
        <begin position="751"/>
        <end position="1002"/>
    </location>
</feature>
<keyword evidence="3" id="KW-0472">Membrane</keyword>
<dbReference type="Pfam" id="PF08448">
    <property type="entry name" value="PAS_4"/>
    <property type="match status" value="1"/>
</dbReference>
<evidence type="ECO:0000313" key="8">
    <source>
        <dbReference type="Proteomes" id="UP000305881"/>
    </source>
</evidence>
<dbReference type="PANTHER" id="PTHR44757:SF4">
    <property type="entry name" value="DIGUANYLATE CYCLASE DGCE-RELATED"/>
    <property type="match status" value="1"/>
</dbReference>
<dbReference type="PANTHER" id="PTHR44757">
    <property type="entry name" value="DIGUANYLATE CYCLASE DGCP"/>
    <property type="match status" value="1"/>
</dbReference>
<dbReference type="CDD" id="cd01949">
    <property type="entry name" value="GGDEF"/>
    <property type="match status" value="1"/>
</dbReference>
<dbReference type="KEGG" id="mbur:EQU24_20775"/>
<evidence type="ECO:0000259" key="5">
    <source>
        <dbReference type="PROSITE" id="PS50883"/>
    </source>
</evidence>
<dbReference type="FunFam" id="3.30.70.270:FF:000001">
    <property type="entry name" value="Diguanylate cyclase domain protein"/>
    <property type="match status" value="1"/>
</dbReference>
<dbReference type="CDD" id="cd01948">
    <property type="entry name" value="EAL"/>
    <property type="match status" value="1"/>
</dbReference>
<dbReference type="OrthoDB" id="9787514at2"/>
<evidence type="ECO:0000259" key="4">
    <source>
        <dbReference type="PROSITE" id="PS50113"/>
    </source>
</evidence>
<reference evidence="8" key="1">
    <citation type="journal article" date="2019" name="J. Bacteriol.">
        <title>A Mutagenic Screen Identifies a TonB-Dependent Receptor Required for the Lanthanide Metal Switch in the Type I Methanotroph 'Methylotuvimicrobium buryatense' 5GB1C.</title>
        <authorList>
            <person name="Groom J.D."/>
            <person name="Ford S.M."/>
            <person name="Pesesky M.W."/>
            <person name="Lidstrom M.E."/>
        </authorList>
    </citation>
    <scope>NUCLEOTIDE SEQUENCE [LARGE SCALE GENOMIC DNA]</scope>
    <source>
        <strain evidence="8">5GB1C</strain>
    </source>
</reference>
<dbReference type="SUPFAM" id="SSF55785">
    <property type="entry name" value="PYP-like sensor domain (PAS domain)"/>
    <property type="match status" value="2"/>
</dbReference>
<gene>
    <name evidence="7" type="ORF">EQU24_20775</name>
</gene>
<keyword evidence="3" id="KW-0812">Transmembrane</keyword>
<feature type="transmembrane region" description="Helical" evidence="3">
    <location>
        <begin position="144"/>
        <end position="165"/>
    </location>
</feature>
<dbReference type="Gene3D" id="3.30.450.20">
    <property type="entry name" value="PAS domain"/>
    <property type="match status" value="2"/>
</dbReference>
<dbReference type="PROSITE" id="PS50887">
    <property type="entry name" value="GGDEF"/>
    <property type="match status" value="1"/>
</dbReference>
<feature type="domain" description="GGDEF" evidence="6">
    <location>
        <begin position="607"/>
        <end position="740"/>
    </location>
</feature>